<accession>A0A6P4D290</accession>
<evidence type="ECO:0000313" key="1">
    <source>
        <dbReference type="Proteomes" id="UP000515211"/>
    </source>
</evidence>
<dbReference type="Proteomes" id="UP000515211">
    <property type="component" value="Chromosome 4"/>
</dbReference>
<protein>
    <submittedName>
        <fullName evidence="2">Uncharacterized protein LOC107484836</fullName>
    </submittedName>
</protein>
<organism evidence="1 2">
    <name type="scientific">Arachis duranensis</name>
    <name type="common">Wild peanut</name>
    <dbReference type="NCBI Taxonomy" id="130453"/>
    <lineage>
        <taxon>Eukaryota</taxon>
        <taxon>Viridiplantae</taxon>
        <taxon>Streptophyta</taxon>
        <taxon>Embryophyta</taxon>
        <taxon>Tracheophyta</taxon>
        <taxon>Spermatophyta</taxon>
        <taxon>Magnoliopsida</taxon>
        <taxon>eudicotyledons</taxon>
        <taxon>Gunneridae</taxon>
        <taxon>Pentapetalae</taxon>
        <taxon>rosids</taxon>
        <taxon>fabids</taxon>
        <taxon>Fabales</taxon>
        <taxon>Fabaceae</taxon>
        <taxon>Papilionoideae</taxon>
        <taxon>50 kb inversion clade</taxon>
        <taxon>dalbergioids sensu lato</taxon>
        <taxon>Dalbergieae</taxon>
        <taxon>Pterocarpus clade</taxon>
        <taxon>Arachis</taxon>
    </lineage>
</organism>
<dbReference type="PANTHER" id="PTHR47718">
    <property type="entry name" value="OS01G0519700 PROTEIN"/>
    <property type="match status" value="1"/>
</dbReference>
<keyword evidence="1" id="KW-1185">Reference proteome</keyword>
<dbReference type="AlphaFoldDB" id="A0A6P4D290"/>
<dbReference type="RefSeq" id="XP_015960866.1">
    <property type="nucleotide sequence ID" value="XM_016105380.1"/>
</dbReference>
<dbReference type="KEGG" id="adu:107484836"/>
<name>A0A6P4D290_ARADU</name>
<proteinExistence type="predicted"/>
<reference evidence="1" key="1">
    <citation type="journal article" date="2016" name="Nat. Genet.">
        <title>The genome sequences of Arachis duranensis and Arachis ipaensis, the diploid ancestors of cultivated peanut.</title>
        <authorList>
            <person name="Bertioli D.J."/>
            <person name="Cannon S.B."/>
            <person name="Froenicke L."/>
            <person name="Huang G."/>
            <person name="Farmer A.D."/>
            <person name="Cannon E.K."/>
            <person name="Liu X."/>
            <person name="Gao D."/>
            <person name="Clevenger J."/>
            <person name="Dash S."/>
            <person name="Ren L."/>
            <person name="Moretzsohn M.C."/>
            <person name="Shirasawa K."/>
            <person name="Huang W."/>
            <person name="Vidigal B."/>
            <person name="Abernathy B."/>
            <person name="Chu Y."/>
            <person name="Niederhuth C.E."/>
            <person name="Umale P."/>
            <person name="Araujo A.C."/>
            <person name="Kozik A."/>
            <person name="Kim K.D."/>
            <person name="Burow M.D."/>
            <person name="Varshney R.K."/>
            <person name="Wang X."/>
            <person name="Zhang X."/>
            <person name="Barkley N."/>
            <person name="Guimaraes P.M."/>
            <person name="Isobe S."/>
            <person name="Guo B."/>
            <person name="Liao B."/>
            <person name="Stalker H.T."/>
            <person name="Schmitz R.J."/>
            <person name="Scheffler B.E."/>
            <person name="Leal-Bertioli S.C."/>
            <person name="Xun X."/>
            <person name="Jackson S.A."/>
            <person name="Michelmore R."/>
            <person name="Ozias-Akins P."/>
        </authorList>
    </citation>
    <scope>NUCLEOTIDE SEQUENCE [LARGE SCALE GENOMIC DNA]</scope>
    <source>
        <strain evidence="1">cv. V14167</strain>
    </source>
</reference>
<dbReference type="GeneID" id="107484836"/>
<sequence>MRIKRMTSNGKWNMSDVDIAHMNSLREVGISIPKIYQSFAMQVGGFNLVKFTNQDMHNEVRKQRALQEGDVNAVLQEDYQVFGDVLAIDATYDRNKYNLPVIVLSGVIHYNQTCVFATAMVSQVDEFKSQWEAMIEEYGVQDVEWASDLYRKKHSLATTYLRGRFFVGIRTTSRCESLHTKMGRFVDSQYGIIDFITNFKRCIDFVQDKEEE</sequence>
<evidence type="ECO:0000313" key="2">
    <source>
        <dbReference type="RefSeq" id="XP_015960866.1"/>
    </source>
</evidence>
<gene>
    <name evidence="2" type="primary">LOC107484836</name>
</gene>
<reference evidence="2" key="2">
    <citation type="submission" date="2025-08" db="UniProtKB">
        <authorList>
            <consortium name="RefSeq"/>
        </authorList>
    </citation>
    <scope>IDENTIFICATION</scope>
    <source>
        <tissue evidence="2">Whole plant</tissue>
    </source>
</reference>
<dbReference type="PANTHER" id="PTHR47718:SF6">
    <property type="entry name" value="PROTEIN FAR1-RELATED SEQUENCE"/>
    <property type="match status" value="1"/>
</dbReference>